<dbReference type="InterPro" id="IPR010634">
    <property type="entry name" value="DUF1223"/>
</dbReference>
<evidence type="ECO:0008006" key="3">
    <source>
        <dbReference type="Google" id="ProtNLM"/>
    </source>
</evidence>
<organism evidence="1 2">
    <name type="scientific">Chryseobacterium ginsengisoli</name>
    <dbReference type="NCBI Taxonomy" id="363853"/>
    <lineage>
        <taxon>Bacteria</taxon>
        <taxon>Pseudomonadati</taxon>
        <taxon>Bacteroidota</taxon>
        <taxon>Flavobacteriia</taxon>
        <taxon>Flavobacteriales</taxon>
        <taxon>Weeksellaceae</taxon>
        <taxon>Chryseobacterium group</taxon>
        <taxon>Chryseobacterium</taxon>
    </lineage>
</organism>
<dbReference type="PANTHER" id="PTHR36057">
    <property type="match status" value="1"/>
</dbReference>
<evidence type="ECO:0000313" key="2">
    <source>
        <dbReference type="Proteomes" id="UP001500353"/>
    </source>
</evidence>
<sequence length="257" mass="28666">MVLKNLIGMGAFVALMFTVSAFVHEEKKETAAQNISTKNAGFAVLELFTSEGCSSCPPADQLMGEIEKKYKDQPVYILSYHVDYWNRMGWKDRFSSAQNSKRQQEYSSKLGSQVYTPQLVINGKTEFVGSDKKTVENTISSVLNGLNDNKIDLKAKIISKEISFNYTISQINSNDKLLITFVEKQASTNVGGGENEGRHLQHFQIVQKQYPVNLSSKEGTATFPIPNNFNSNDWEVIGLVQNTRSGEITASIKAIFN</sequence>
<protein>
    <recommendedName>
        <fullName evidence="3">DUF1223 domain-containing protein</fullName>
    </recommendedName>
</protein>
<dbReference type="Gene3D" id="3.40.30.10">
    <property type="entry name" value="Glutaredoxin"/>
    <property type="match status" value="1"/>
</dbReference>
<dbReference type="Pfam" id="PF06764">
    <property type="entry name" value="DUF1223"/>
    <property type="match status" value="1"/>
</dbReference>
<dbReference type="SUPFAM" id="SSF52833">
    <property type="entry name" value="Thioredoxin-like"/>
    <property type="match status" value="1"/>
</dbReference>
<accession>A0ABP9LPS5</accession>
<dbReference type="PANTHER" id="PTHR36057:SF1">
    <property type="entry name" value="LIPOPROTEIN LIPID ATTACHMENT SITE-LIKE PROTEIN, PUTATIVE (DUF1223)-RELATED"/>
    <property type="match status" value="1"/>
</dbReference>
<gene>
    <name evidence="1" type="ORF">GCM10023210_00840</name>
</gene>
<evidence type="ECO:0000313" key="1">
    <source>
        <dbReference type="EMBL" id="GAA5082926.1"/>
    </source>
</evidence>
<dbReference type="InterPro" id="IPR036249">
    <property type="entry name" value="Thioredoxin-like_sf"/>
</dbReference>
<dbReference type="RefSeq" id="WP_345199595.1">
    <property type="nucleotide sequence ID" value="NZ_BAABHX010000001.1"/>
</dbReference>
<dbReference type="EMBL" id="BAABHX010000001">
    <property type="protein sequence ID" value="GAA5082926.1"/>
    <property type="molecule type" value="Genomic_DNA"/>
</dbReference>
<keyword evidence="2" id="KW-1185">Reference proteome</keyword>
<proteinExistence type="predicted"/>
<comment type="caution">
    <text evidence="1">The sequence shown here is derived from an EMBL/GenBank/DDBJ whole genome shotgun (WGS) entry which is preliminary data.</text>
</comment>
<dbReference type="Proteomes" id="UP001500353">
    <property type="component" value="Unassembled WGS sequence"/>
</dbReference>
<reference evidence="2" key="1">
    <citation type="journal article" date="2019" name="Int. J. Syst. Evol. Microbiol.">
        <title>The Global Catalogue of Microorganisms (GCM) 10K type strain sequencing project: providing services to taxonomists for standard genome sequencing and annotation.</title>
        <authorList>
            <consortium name="The Broad Institute Genomics Platform"/>
            <consortium name="The Broad Institute Genome Sequencing Center for Infectious Disease"/>
            <person name="Wu L."/>
            <person name="Ma J."/>
        </authorList>
    </citation>
    <scope>NUCLEOTIDE SEQUENCE [LARGE SCALE GENOMIC DNA]</scope>
    <source>
        <strain evidence="2">JCM 18019</strain>
    </source>
</reference>
<name>A0ABP9LPS5_9FLAO</name>